<dbReference type="RefSeq" id="WP_229786366.1">
    <property type="nucleotide sequence ID" value="NZ_BMQV01000012.1"/>
</dbReference>
<proteinExistence type="predicted"/>
<dbReference type="EMBL" id="BMQV01000012">
    <property type="protein sequence ID" value="GGP50251.1"/>
    <property type="molecule type" value="Genomic_DNA"/>
</dbReference>
<accession>A0ABQ2Q5R7</accession>
<protein>
    <recommendedName>
        <fullName evidence="3">HAD family hydrolase</fullName>
    </recommendedName>
</protein>
<name>A0ABQ2Q5R7_9GAMM</name>
<comment type="caution">
    <text evidence="1">The sequence shown here is derived from an EMBL/GenBank/DDBJ whole genome shotgun (WGS) entry which is preliminary data.</text>
</comment>
<evidence type="ECO:0000313" key="2">
    <source>
        <dbReference type="Proteomes" id="UP000654367"/>
    </source>
</evidence>
<gene>
    <name evidence="1" type="ORF">GCM10009409_15920</name>
</gene>
<evidence type="ECO:0008006" key="3">
    <source>
        <dbReference type="Google" id="ProtNLM"/>
    </source>
</evidence>
<dbReference type="Proteomes" id="UP000654367">
    <property type="component" value="Unassembled WGS sequence"/>
</dbReference>
<organism evidence="1 2">
    <name type="scientific">Shewanella saliphila</name>
    <dbReference type="NCBI Taxonomy" id="2282698"/>
    <lineage>
        <taxon>Bacteria</taxon>
        <taxon>Pseudomonadati</taxon>
        <taxon>Pseudomonadota</taxon>
        <taxon>Gammaproteobacteria</taxon>
        <taxon>Alteromonadales</taxon>
        <taxon>Shewanellaceae</taxon>
        <taxon>Shewanella</taxon>
    </lineage>
</organism>
<evidence type="ECO:0000313" key="1">
    <source>
        <dbReference type="EMBL" id="GGP50251.1"/>
    </source>
</evidence>
<sequence length="355" mass="40378">MANVTESRVHEARFTSFGTTFMGPLLSFFSQSLTNNVPDKAPLYFLAREGYWLEQAFQHHLSGANIQRESHYLLVSRAFLFKIMCNDSRSYAYSLKSSFSGAFYDLIRTRFLLSDAQIKHIFDEELTQELVYLPEDKKKIVAILEEHATRIEDIISPSKQAYISYLKSIGVTEQDKLHLVDLGYSGTIQSLLGILLDKDTHGHYLISSNPGEHVIENHNATMQGYLKENVKIGDGYLPLDRSMFLESLLTAPFGQFRGIRFNTFDSSHFDFYYGRKVASQRYFHELEQVMNGALSFCQHAAKHDISFTTDELETMLASYLGKANMVPHAVRHIFDIDDDVTGNGTVNALQFFGLA</sequence>
<keyword evidence="2" id="KW-1185">Reference proteome</keyword>
<reference evidence="2" key="1">
    <citation type="journal article" date="2019" name="Int. J. Syst. Evol. Microbiol.">
        <title>The Global Catalogue of Microorganisms (GCM) 10K type strain sequencing project: providing services to taxonomists for standard genome sequencing and annotation.</title>
        <authorList>
            <consortium name="The Broad Institute Genomics Platform"/>
            <consortium name="The Broad Institute Genome Sequencing Center for Infectious Disease"/>
            <person name="Wu L."/>
            <person name="Ma J."/>
        </authorList>
    </citation>
    <scope>NUCLEOTIDE SEQUENCE [LARGE SCALE GENOMIC DNA]</scope>
    <source>
        <strain evidence="2">JCM 32304</strain>
    </source>
</reference>